<evidence type="ECO:0000313" key="11">
    <source>
        <dbReference type="Proteomes" id="UP000829504"/>
    </source>
</evidence>
<keyword evidence="3" id="KW-0813">Transport</keyword>
<accession>A0A0C1GS46</accession>
<feature type="chain" id="PRO_5002150758" evidence="6">
    <location>
        <begin position="31"/>
        <end position="303"/>
    </location>
</feature>
<organism evidence="8 10">
    <name type="scientific">Morococcus cerebrosus</name>
    <dbReference type="NCBI Taxonomy" id="1056807"/>
    <lineage>
        <taxon>Bacteria</taxon>
        <taxon>Pseudomonadati</taxon>
        <taxon>Pseudomonadota</taxon>
        <taxon>Betaproteobacteria</taxon>
        <taxon>Neisseriales</taxon>
        <taxon>Neisseriaceae</taxon>
        <taxon>Morococcus</taxon>
    </lineage>
</organism>
<dbReference type="EMBL" id="CP094242">
    <property type="protein sequence ID" value="UNV87750.1"/>
    <property type="molecule type" value="Genomic_DNA"/>
</dbReference>
<dbReference type="GO" id="GO:1901678">
    <property type="term" value="P:iron coordination entity transport"/>
    <property type="evidence" value="ECO:0007669"/>
    <property type="project" value="UniProtKB-ARBA"/>
</dbReference>
<dbReference type="Proteomes" id="UP000031390">
    <property type="component" value="Unassembled WGS sequence"/>
</dbReference>
<proteinExistence type="inferred from homology"/>
<feature type="domain" description="Fe/B12 periplasmic-binding" evidence="7">
    <location>
        <begin position="33"/>
        <end position="298"/>
    </location>
</feature>
<dbReference type="Proteomes" id="UP000829504">
    <property type="component" value="Chromosome"/>
</dbReference>
<dbReference type="Gene3D" id="3.40.50.1980">
    <property type="entry name" value="Nitrogenase molybdenum iron protein domain"/>
    <property type="match status" value="2"/>
</dbReference>
<reference evidence="9 11" key="2">
    <citation type="submission" date="2022-03" db="EMBL/GenBank/DDBJ databases">
        <title>Genome sequencing of Morococcus cerebrosus.</title>
        <authorList>
            <person name="Baek M.-G."/>
            <person name="Yi H."/>
        </authorList>
    </citation>
    <scope>NUCLEOTIDE SEQUENCE [LARGE SCALE GENOMIC DNA]</scope>
    <source>
        <strain evidence="9 11">CIP 81.93</strain>
    </source>
</reference>
<keyword evidence="4" id="KW-0406">Ion transport</keyword>
<evidence type="ECO:0000256" key="5">
    <source>
        <dbReference type="ARBA" id="ARBA00022729"/>
    </source>
</evidence>
<dbReference type="RefSeq" id="WP_039406658.1">
    <property type="nucleotide sequence ID" value="NZ_CP094242.1"/>
</dbReference>
<evidence type="ECO:0000313" key="8">
    <source>
        <dbReference type="EMBL" id="KIC09130.1"/>
    </source>
</evidence>
<dbReference type="GO" id="GO:0030288">
    <property type="term" value="C:outer membrane-bounded periplasmic space"/>
    <property type="evidence" value="ECO:0007669"/>
    <property type="project" value="TreeGrafter"/>
</dbReference>
<keyword evidence="11" id="KW-1185">Reference proteome</keyword>
<evidence type="ECO:0000313" key="10">
    <source>
        <dbReference type="Proteomes" id="UP000031390"/>
    </source>
</evidence>
<dbReference type="EMBL" id="JUFZ01000039">
    <property type="protein sequence ID" value="KIC09130.1"/>
    <property type="molecule type" value="Genomic_DNA"/>
</dbReference>
<dbReference type="Pfam" id="PF01497">
    <property type="entry name" value="Peripla_BP_2"/>
    <property type="match status" value="1"/>
</dbReference>
<evidence type="ECO:0000256" key="2">
    <source>
        <dbReference type="ARBA" id="ARBA00008814"/>
    </source>
</evidence>
<evidence type="ECO:0000256" key="1">
    <source>
        <dbReference type="ARBA" id="ARBA00004196"/>
    </source>
</evidence>
<feature type="signal peptide" evidence="6">
    <location>
        <begin position="1"/>
        <end position="30"/>
    </location>
</feature>
<dbReference type="PATRIC" id="fig|1056807.3.peg.910"/>
<protein>
    <submittedName>
        <fullName evidence="8">Ferrichrome ABC transporter substrate-binding protein</fullName>
    </submittedName>
    <submittedName>
        <fullName evidence="9">Iron-siderophore ABC transporter substrate-binding protein</fullName>
    </submittedName>
</protein>
<sequence>MSHRFSDDLPHFAARLFLTAAALFAVFSHAAPRVATSDWTITETLTAMGHPPVGVADRRVYDTWVNYPPLPASVKEAGLRFQPNLERLYQIKPDFFVQSSWYAAAKPQFEKIAPVHELDFGTPKGIEYAHTLDTTRKLGRLIGDTPAAEKLIRDTENLFARARPVLAPYRNRPFAAVQFADGRHLRIYSKTSLFQVVFDKLGLKNAWTGKSNEWGFENITLVDLAKLPPDTVLIIVKPHPQNTRPVLEKSTLWKRLPFSRPENRRIFEPSWSYGALPSMQHFTLQLMRSMPSETASANKEAAW</sequence>
<dbReference type="CDD" id="cd01146">
    <property type="entry name" value="FhuD"/>
    <property type="match status" value="1"/>
</dbReference>
<keyword evidence="5 6" id="KW-0732">Signal</keyword>
<evidence type="ECO:0000313" key="9">
    <source>
        <dbReference type="EMBL" id="UNV87750.1"/>
    </source>
</evidence>
<comment type="subcellular location">
    <subcellularLocation>
        <location evidence="1">Cell envelope</location>
    </subcellularLocation>
</comment>
<dbReference type="PANTHER" id="PTHR30532">
    <property type="entry name" value="IRON III DICITRATE-BINDING PERIPLASMIC PROTEIN"/>
    <property type="match status" value="1"/>
</dbReference>
<dbReference type="PANTHER" id="PTHR30532:SF1">
    <property type="entry name" value="IRON(3+)-HYDROXAMATE-BINDING PROTEIN FHUD"/>
    <property type="match status" value="1"/>
</dbReference>
<evidence type="ECO:0000256" key="3">
    <source>
        <dbReference type="ARBA" id="ARBA00022448"/>
    </source>
</evidence>
<dbReference type="PRINTS" id="PR01715">
    <property type="entry name" value="FERRIBNDNGPP"/>
</dbReference>
<dbReference type="InterPro" id="IPR002491">
    <property type="entry name" value="ABC_transptr_periplasmic_BD"/>
</dbReference>
<gene>
    <name evidence="8" type="ORF">MCC93_09450</name>
    <name evidence="9" type="ORF">MON37_02050</name>
</gene>
<evidence type="ECO:0000256" key="4">
    <source>
        <dbReference type="ARBA" id="ARBA00022496"/>
    </source>
</evidence>
<evidence type="ECO:0000256" key="6">
    <source>
        <dbReference type="SAM" id="SignalP"/>
    </source>
</evidence>
<keyword evidence="4" id="KW-0410">Iron transport</keyword>
<dbReference type="SUPFAM" id="SSF53807">
    <property type="entry name" value="Helical backbone' metal receptor"/>
    <property type="match status" value="1"/>
</dbReference>
<dbReference type="AlphaFoldDB" id="A0A0C1GS46"/>
<evidence type="ECO:0000259" key="7">
    <source>
        <dbReference type="PROSITE" id="PS50983"/>
    </source>
</evidence>
<dbReference type="InterPro" id="IPR051313">
    <property type="entry name" value="Bact_iron-sidero_bind"/>
</dbReference>
<reference evidence="8 10" key="1">
    <citation type="submission" date="2014-12" db="EMBL/GenBank/DDBJ databases">
        <title>Genome sequence of Morococcus cerebrosus.</title>
        <authorList>
            <person name="Shin S.-K."/>
            <person name="Yi H."/>
        </authorList>
    </citation>
    <scope>NUCLEOTIDE SEQUENCE [LARGE SCALE GENOMIC DNA]</scope>
    <source>
        <strain evidence="8 10">CIP 81.93</strain>
    </source>
</reference>
<name>A0A0C1GS46_9NEIS</name>
<comment type="similarity">
    <text evidence="2">Belongs to the bacterial solute-binding protein 8 family.</text>
</comment>
<keyword evidence="4" id="KW-0408">Iron</keyword>
<dbReference type="PROSITE" id="PS50983">
    <property type="entry name" value="FE_B12_PBP"/>
    <property type="match status" value="1"/>
</dbReference>